<organism evidence="10 11">
    <name type="scientific">Amylocarpus encephaloides</name>
    <dbReference type="NCBI Taxonomy" id="45428"/>
    <lineage>
        <taxon>Eukaryota</taxon>
        <taxon>Fungi</taxon>
        <taxon>Dikarya</taxon>
        <taxon>Ascomycota</taxon>
        <taxon>Pezizomycotina</taxon>
        <taxon>Leotiomycetes</taxon>
        <taxon>Helotiales</taxon>
        <taxon>Helotiales incertae sedis</taxon>
        <taxon>Amylocarpus</taxon>
    </lineage>
</organism>
<evidence type="ECO:0000313" key="10">
    <source>
        <dbReference type="EMBL" id="KAG9235960.1"/>
    </source>
</evidence>
<sequence>MAVNGTYRQAPVPGTYEENGRLYETFSQGKYPFPCDETEQDRLDIYHTLFYVARGNRHHSAQFYGPPEEVKILDVGTGTGIWAIDMAEIPRNLKFVRHDLDAPWQTLDPAPPYDLIHMRMLCGSVENWFDLYRKAFSHLKPRIGYLEHVEIDIFPRSDNNSVSGNSGLMRWVHCLQQATAASYRPMEYNADTRRMLHDAGFVDIYDYNTNLPLSPWPRDQKQKEIGRWYNLALIQGLEAVTLQPLTRAGWHREEIDRLIDEAKQDICNKTIHAYCNLHVWLARRPE</sequence>
<evidence type="ECO:0000256" key="6">
    <source>
        <dbReference type="ARBA" id="ARBA00023163"/>
    </source>
</evidence>
<dbReference type="Pfam" id="PF13489">
    <property type="entry name" value="Methyltransf_23"/>
    <property type="match status" value="1"/>
</dbReference>
<evidence type="ECO:0000256" key="1">
    <source>
        <dbReference type="ARBA" id="ARBA00004123"/>
    </source>
</evidence>
<dbReference type="Proteomes" id="UP000824998">
    <property type="component" value="Unassembled WGS sequence"/>
</dbReference>
<dbReference type="GO" id="GO:0005634">
    <property type="term" value="C:nucleus"/>
    <property type="evidence" value="ECO:0007669"/>
    <property type="project" value="UniProtKB-SubCell"/>
</dbReference>
<keyword evidence="11" id="KW-1185">Reference proteome</keyword>
<dbReference type="GO" id="GO:0008168">
    <property type="term" value="F:methyltransferase activity"/>
    <property type="evidence" value="ECO:0007669"/>
    <property type="project" value="UniProtKB-KW"/>
</dbReference>
<reference evidence="10" key="1">
    <citation type="journal article" date="2021" name="IMA Fungus">
        <title>Genomic characterization of three marine fungi, including Emericellopsis atlantica sp. nov. with signatures of a generalist lifestyle and marine biomass degradation.</title>
        <authorList>
            <person name="Hagestad O.C."/>
            <person name="Hou L."/>
            <person name="Andersen J.H."/>
            <person name="Hansen E.H."/>
            <person name="Altermark B."/>
            <person name="Li C."/>
            <person name="Kuhnert E."/>
            <person name="Cox R.J."/>
            <person name="Crous P.W."/>
            <person name="Spatafora J.W."/>
            <person name="Lail K."/>
            <person name="Amirebrahimi M."/>
            <person name="Lipzen A."/>
            <person name="Pangilinan J."/>
            <person name="Andreopoulos W."/>
            <person name="Hayes R.D."/>
            <person name="Ng V."/>
            <person name="Grigoriev I.V."/>
            <person name="Jackson S.A."/>
            <person name="Sutton T.D.S."/>
            <person name="Dobson A.D.W."/>
            <person name="Rama T."/>
        </authorList>
    </citation>
    <scope>NUCLEOTIDE SEQUENCE</scope>
    <source>
        <strain evidence="10">TRa018bII</strain>
    </source>
</reference>
<evidence type="ECO:0000256" key="3">
    <source>
        <dbReference type="ARBA" id="ARBA00022679"/>
    </source>
</evidence>
<evidence type="ECO:0000256" key="8">
    <source>
        <dbReference type="ARBA" id="ARBA00038158"/>
    </source>
</evidence>
<dbReference type="GO" id="GO:0032259">
    <property type="term" value="P:methylation"/>
    <property type="evidence" value="ECO:0007669"/>
    <property type="project" value="UniProtKB-KW"/>
</dbReference>
<keyword evidence="5" id="KW-0805">Transcription regulation</keyword>
<protein>
    <submittedName>
        <fullName evidence="10">Methyltransferase LaeA</fullName>
    </submittedName>
</protein>
<evidence type="ECO:0000256" key="5">
    <source>
        <dbReference type="ARBA" id="ARBA00023015"/>
    </source>
</evidence>
<keyword evidence="7" id="KW-0539">Nucleus</keyword>
<evidence type="ECO:0000256" key="9">
    <source>
        <dbReference type="ARBA" id="ARBA00047870"/>
    </source>
</evidence>
<dbReference type="AlphaFoldDB" id="A0A9P7YLV5"/>
<dbReference type="PANTHER" id="PTHR43591">
    <property type="entry name" value="METHYLTRANSFERASE"/>
    <property type="match status" value="1"/>
</dbReference>
<evidence type="ECO:0000256" key="7">
    <source>
        <dbReference type="ARBA" id="ARBA00023242"/>
    </source>
</evidence>
<dbReference type="SUPFAM" id="SSF53335">
    <property type="entry name" value="S-adenosyl-L-methionine-dependent methyltransferases"/>
    <property type="match status" value="1"/>
</dbReference>
<comment type="subcellular location">
    <subcellularLocation>
        <location evidence="1">Nucleus</location>
    </subcellularLocation>
</comment>
<comment type="similarity">
    <text evidence="8">Belongs to the methyltransferase superfamily. LaeA methyltransferase family.</text>
</comment>
<dbReference type="InterPro" id="IPR029063">
    <property type="entry name" value="SAM-dependent_MTases_sf"/>
</dbReference>
<keyword evidence="4" id="KW-0949">S-adenosyl-L-methionine</keyword>
<keyword evidence="3" id="KW-0808">Transferase</keyword>
<evidence type="ECO:0000256" key="4">
    <source>
        <dbReference type="ARBA" id="ARBA00022691"/>
    </source>
</evidence>
<dbReference type="EMBL" id="MU251418">
    <property type="protein sequence ID" value="KAG9235960.1"/>
    <property type="molecule type" value="Genomic_DNA"/>
</dbReference>
<comment type="catalytic activity">
    <reaction evidence="9">
        <text>L-methionyl-[protein] + S-adenosyl-L-methionine = S-methyl-L-methionyl-[protein] + S-adenosyl-L-homocysteine</text>
        <dbReference type="Rhea" id="RHEA:60560"/>
        <dbReference type="Rhea" id="RHEA-COMP:12313"/>
        <dbReference type="Rhea" id="RHEA-COMP:15592"/>
        <dbReference type="ChEBI" id="CHEBI:16044"/>
        <dbReference type="ChEBI" id="CHEBI:57856"/>
        <dbReference type="ChEBI" id="CHEBI:59789"/>
        <dbReference type="ChEBI" id="CHEBI:142742"/>
    </reaction>
    <physiologicalReaction direction="left-to-right" evidence="9">
        <dbReference type="Rhea" id="RHEA:60561"/>
    </physiologicalReaction>
</comment>
<dbReference type="PANTHER" id="PTHR43591:SF30">
    <property type="entry name" value="PROTEIN-METHIONINE METHYLTRANSFERASE LAEA"/>
    <property type="match status" value="1"/>
</dbReference>
<evidence type="ECO:0000256" key="2">
    <source>
        <dbReference type="ARBA" id="ARBA00022603"/>
    </source>
</evidence>
<proteinExistence type="inferred from homology"/>
<accession>A0A9P7YLV5</accession>
<keyword evidence="6" id="KW-0804">Transcription</keyword>
<dbReference type="Gene3D" id="3.40.50.150">
    <property type="entry name" value="Vaccinia Virus protein VP39"/>
    <property type="match status" value="1"/>
</dbReference>
<evidence type="ECO:0000313" key="11">
    <source>
        <dbReference type="Proteomes" id="UP000824998"/>
    </source>
</evidence>
<gene>
    <name evidence="10" type="ORF">BJ875DRAFT_251101</name>
</gene>
<dbReference type="OrthoDB" id="2013972at2759"/>
<keyword evidence="2 10" id="KW-0489">Methyltransferase</keyword>
<name>A0A9P7YLV5_9HELO</name>
<comment type="caution">
    <text evidence="10">The sequence shown here is derived from an EMBL/GenBank/DDBJ whole genome shotgun (WGS) entry which is preliminary data.</text>
</comment>
<dbReference type="CDD" id="cd02440">
    <property type="entry name" value="AdoMet_MTases"/>
    <property type="match status" value="1"/>
</dbReference>